<evidence type="ECO:0000256" key="8">
    <source>
        <dbReference type="SAM" id="Phobius"/>
    </source>
</evidence>
<dbReference type="RefSeq" id="XP_006821311.1">
    <property type="nucleotide sequence ID" value="XM_006821248.1"/>
</dbReference>
<dbReference type="InterPro" id="IPR000175">
    <property type="entry name" value="Na/ntran_symport"/>
</dbReference>
<evidence type="ECO:0000256" key="7">
    <source>
        <dbReference type="SAM" id="MobiDB-lite"/>
    </source>
</evidence>
<evidence type="ECO:0000256" key="5">
    <source>
        <dbReference type="ARBA" id="ARBA00023136"/>
    </source>
</evidence>
<feature type="region of interest" description="Disordered" evidence="7">
    <location>
        <begin position="625"/>
        <end position="658"/>
    </location>
</feature>
<organism evidence="9 10">
    <name type="scientific">Saccoglossus kowalevskii</name>
    <name type="common">Acorn worm</name>
    <dbReference type="NCBI Taxonomy" id="10224"/>
    <lineage>
        <taxon>Eukaryota</taxon>
        <taxon>Metazoa</taxon>
        <taxon>Hemichordata</taxon>
        <taxon>Enteropneusta</taxon>
        <taxon>Harrimaniidae</taxon>
        <taxon>Saccoglossus</taxon>
    </lineage>
</organism>
<keyword evidence="6" id="KW-0769">Symport</keyword>
<feature type="compositionally biased region" description="Basic and acidic residues" evidence="7">
    <location>
        <begin position="46"/>
        <end position="59"/>
    </location>
</feature>
<proteinExistence type="inferred from homology"/>
<dbReference type="NCBIfam" id="NF037979">
    <property type="entry name" value="Na_transp"/>
    <property type="match status" value="1"/>
</dbReference>
<comment type="similarity">
    <text evidence="6">Belongs to the sodium:neurotransmitter symporter (SNF) (TC 2.A.22) family.</text>
</comment>
<feature type="transmembrane region" description="Helical" evidence="8">
    <location>
        <begin position="150"/>
        <end position="176"/>
    </location>
</feature>
<evidence type="ECO:0000313" key="10">
    <source>
        <dbReference type="RefSeq" id="XP_006821311.1"/>
    </source>
</evidence>
<keyword evidence="9" id="KW-1185">Reference proteome</keyword>
<feature type="transmembrane region" description="Helical" evidence="8">
    <location>
        <begin position="284"/>
        <end position="307"/>
    </location>
</feature>
<feature type="transmembrane region" description="Helical" evidence="8">
    <location>
        <begin position="539"/>
        <end position="560"/>
    </location>
</feature>
<sequence length="670" mass="75346">MAKGEISIVNGKIPKEEGDIEETNYNMFTDGDVQNTDNHIDGNISETDKDSELGEKDKEDEIDDRDPDRGGWDSKADFILACIGYAVGIGNIWRFPYMVYKNGGGAFLIPYFLFMVILGIPMFMLEISLGQYLQQGGITVWEIIPCFKGIGYGSATISCILNIYYIIIIAWVNIYLVCSFFPTLPWTICDGWWNDIWCYDYATHNTTSNGTQFITGEYNNITIDIAHADSPAEQFWNNFVLQISDGIHEIGSLVWTLVASLLVSWIICYACIVKGVKTTGKIVWFTTTFPYVVMTCLLIRAATLPGASDGIYYYLVPDWSKLLEIQIWVDAASQILFTLAIGIASLISLGSYNKYHNNTVIDSTIVCVVNCLTSFYCGFMIFATLGFMAYVQGVEVDEVVDSGPGLTFITVPTAIAEMPGANFWAVLFFFMLFLMGMDSQFCVVEGLYTALADEYPKYLRANRALSLAILAFVYFLLGLPCCTNAGMYFFELMNTLGAAGYVLLWMAMWECIAICYFYGIKKFMLGLTDMLQRKPSYAWAVSWAFVIPVTLIIIQVFSLVGWDGMYYGDYYRYPVWGEVLGWLMAAASMHWIVTYFIYSLIVTPGTLKERWYTVNHPAPYIKLRGLDDGDEHDGIEKDNDDDIDSDSPNGSNNSVPPCYENAMVVEMSDM</sequence>
<keyword evidence="3 6" id="KW-0812">Transmembrane</keyword>
<feature type="transmembrane region" description="Helical" evidence="8">
    <location>
        <begin position="78"/>
        <end position="96"/>
    </location>
</feature>
<comment type="subcellular location">
    <subcellularLocation>
        <location evidence="1">Membrane</location>
        <topology evidence="1">Multi-pass membrane protein</topology>
    </subcellularLocation>
</comment>
<accession>A0ABM0MMS0</accession>
<protein>
    <recommendedName>
        <fullName evidence="6">Transporter</fullName>
    </recommendedName>
</protein>
<keyword evidence="4 8" id="KW-1133">Transmembrane helix</keyword>
<evidence type="ECO:0000256" key="6">
    <source>
        <dbReference type="RuleBase" id="RU003732"/>
    </source>
</evidence>
<evidence type="ECO:0000256" key="4">
    <source>
        <dbReference type="ARBA" id="ARBA00022989"/>
    </source>
</evidence>
<dbReference type="PROSITE" id="PS00610">
    <property type="entry name" value="NA_NEUROTRAN_SYMP_1"/>
    <property type="match status" value="1"/>
</dbReference>
<feature type="transmembrane region" description="Helical" evidence="8">
    <location>
        <begin position="364"/>
        <end position="391"/>
    </location>
</feature>
<evidence type="ECO:0000256" key="2">
    <source>
        <dbReference type="ARBA" id="ARBA00022448"/>
    </source>
</evidence>
<dbReference type="PRINTS" id="PR00176">
    <property type="entry name" value="NANEUSMPORT"/>
</dbReference>
<reference evidence="10" key="1">
    <citation type="submission" date="2025-08" db="UniProtKB">
        <authorList>
            <consortium name="RefSeq"/>
        </authorList>
    </citation>
    <scope>IDENTIFICATION</scope>
    <source>
        <tissue evidence="10">Testes</tissue>
    </source>
</reference>
<feature type="transmembrane region" description="Helical" evidence="8">
    <location>
        <begin position="108"/>
        <end position="129"/>
    </location>
</feature>
<evidence type="ECO:0000313" key="9">
    <source>
        <dbReference type="Proteomes" id="UP000694865"/>
    </source>
</evidence>
<feature type="transmembrane region" description="Helical" evidence="8">
    <location>
        <begin position="465"/>
        <end position="490"/>
    </location>
</feature>
<feature type="transmembrane region" description="Helical" evidence="8">
    <location>
        <begin position="580"/>
        <end position="601"/>
    </location>
</feature>
<feature type="region of interest" description="Disordered" evidence="7">
    <location>
        <begin position="27"/>
        <end position="69"/>
    </location>
</feature>
<feature type="compositionally biased region" description="Polar residues" evidence="7">
    <location>
        <begin position="27"/>
        <end position="37"/>
    </location>
</feature>
<keyword evidence="2 6" id="KW-0813">Transport</keyword>
<dbReference type="PANTHER" id="PTHR11616:SF254">
    <property type="entry name" value="TRANSPORTER"/>
    <property type="match status" value="1"/>
</dbReference>
<evidence type="ECO:0000256" key="3">
    <source>
        <dbReference type="ARBA" id="ARBA00022692"/>
    </source>
</evidence>
<gene>
    <name evidence="10" type="primary">LOC100367280</name>
</gene>
<dbReference type="SUPFAM" id="SSF161070">
    <property type="entry name" value="SNF-like"/>
    <property type="match status" value="1"/>
</dbReference>
<dbReference type="GeneID" id="100367280"/>
<feature type="transmembrane region" description="Helical" evidence="8">
    <location>
        <begin position="253"/>
        <end position="272"/>
    </location>
</feature>
<name>A0ABM0MMS0_SACKO</name>
<feature type="compositionally biased region" description="Basic and acidic residues" evidence="7">
    <location>
        <begin position="625"/>
        <end position="637"/>
    </location>
</feature>
<feature type="transmembrane region" description="Helical" evidence="8">
    <location>
        <begin position="327"/>
        <end position="352"/>
    </location>
</feature>
<dbReference type="InterPro" id="IPR037272">
    <property type="entry name" value="SNS_sf"/>
</dbReference>
<dbReference type="Proteomes" id="UP000694865">
    <property type="component" value="Unplaced"/>
</dbReference>
<dbReference type="PANTHER" id="PTHR11616">
    <property type="entry name" value="SODIUM/CHLORIDE DEPENDENT TRANSPORTER"/>
    <property type="match status" value="1"/>
</dbReference>
<keyword evidence="5 8" id="KW-0472">Membrane</keyword>
<dbReference type="PROSITE" id="PS50267">
    <property type="entry name" value="NA_NEUROTRAN_SYMP_3"/>
    <property type="match status" value="1"/>
</dbReference>
<feature type="transmembrane region" description="Helical" evidence="8">
    <location>
        <begin position="496"/>
        <end position="518"/>
    </location>
</feature>
<dbReference type="Pfam" id="PF00209">
    <property type="entry name" value="SNF"/>
    <property type="match status" value="1"/>
</dbReference>
<evidence type="ECO:0000256" key="1">
    <source>
        <dbReference type="ARBA" id="ARBA00004141"/>
    </source>
</evidence>